<evidence type="ECO:0000256" key="4">
    <source>
        <dbReference type="ARBA" id="ARBA00022603"/>
    </source>
</evidence>
<feature type="binding site" evidence="11 12">
    <location>
        <position position="487"/>
    </location>
    <ligand>
        <name>L-methionine</name>
        <dbReference type="ChEBI" id="CHEBI:57844"/>
    </ligand>
</feature>
<comment type="cofactor">
    <cofactor evidence="11">
        <name>Zn(2+)</name>
        <dbReference type="ChEBI" id="CHEBI:29105"/>
    </cofactor>
    <text evidence="11">Binds 1 zinc ion per subunit.</text>
</comment>
<feature type="binding site" evidence="13">
    <location>
        <position position="646"/>
    </location>
    <ligand>
        <name>Zn(2+)</name>
        <dbReference type="ChEBI" id="CHEBI:29105"/>
        <label>1</label>
        <note>catalytic</note>
    </ligand>
</feature>
<comment type="catalytic activity">
    <reaction evidence="11">
        <text>5-methyltetrahydropteroyltri-L-glutamate + L-homocysteine = tetrahydropteroyltri-L-glutamate + L-methionine</text>
        <dbReference type="Rhea" id="RHEA:21196"/>
        <dbReference type="ChEBI" id="CHEBI:57844"/>
        <dbReference type="ChEBI" id="CHEBI:58140"/>
        <dbReference type="ChEBI" id="CHEBI:58199"/>
        <dbReference type="ChEBI" id="CHEBI:58207"/>
        <dbReference type="EC" id="2.1.1.14"/>
    </reaction>
</comment>
<feature type="binding site" evidence="11 12">
    <location>
        <position position="602"/>
    </location>
    <ligand>
        <name>L-methionine</name>
        <dbReference type="ChEBI" id="CHEBI:57844"/>
    </ligand>
</feature>
<feature type="domain" description="Cobalamin-independent methionine synthase MetE C-terminal/archaeal" evidence="15">
    <location>
        <begin position="429"/>
        <end position="751"/>
    </location>
</feature>
<comment type="pathway">
    <text evidence="2 11">Amino-acid biosynthesis; L-methionine biosynthesis via de novo pathway; L-methionine from L-homocysteine (MetE route): step 1/1.</text>
</comment>
<dbReference type="Proteomes" id="UP000032930">
    <property type="component" value="Chromosome"/>
</dbReference>
<dbReference type="KEGG" id="xbv:XBW1_4083"/>
<evidence type="ECO:0000256" key="7">
    <source>
        <dbReference type="ARBA" id="ARBA00022723"/>
    </source>
</evidence>
<dbReference type="GO" id="GO:0032259">
    <property type="term" value="P:methylation"/>
    <property type="evidence" value="ECO:0007669"/>
    <property type="project" value="UniProtKB-KW"/>
</dbReference>
<feature type="binding site" evidence="13">
    <location>
        <position position="668"/>
    </location>
    <ligand>
        <name>Zn(2+)</name>
        <dbReference type="ChEBI" id="CHEBI:29105"/>
        <label>1</label>
        <note>catalytic</note>
    </ligand>
</feature>
<comment type="cofactor">
    <cofactor evidence="13">
        <name>Zn(2+)</name>
        <dbReference type="ChEBI" id="CHEBI:29105"/>
    </cofactor>
    <text evidence="13">Binds 2 Zn(2+) ions per subunit.</text>
</comment>
<dbReference type="EC" id="2.1.1.14" evidence="11"/>
<feature type="binding site" evidence="12">
    <location>
        <position position="20"/>
    </location>
    <ligand>
        <name>5-methyltetrahydropteroyltri-L-glutamate</name>
        <dbReference type="ChEBI" id="CHEBI:58207"/>
    </ligand>
</feature>
<feature type="binding site" evidence="11 12">
    <location>
        <position position="602"/>
    </location>
    <ligand>
        <name>L-homocysteine</name>
        <dbReference type="ChEBI" id="CHEBI:58199"/>
    </ligand>
</feature>
<dbReference type="PIRSF" id="PIRSF000382">
    <property type="entry name" value="MeTrfase_B12_ind"/>
    <property type="match status" value="1"/>
</dbReference>
<feature type="binding site" evidence="11">
    <location>
        <position position="644"/>
    </location>
    <ligand>
        <name>Zn(2+)</name>
        <dbReference type="ChEBI" id="CHEBI:29105"/>
        <note>catalytic</note>
    </ligand>
</feature>
<dbReference type="InterPro" id="IPR038071">
    <property type="entry name" value="UROD/MetE-like_sf"/>
</dbReference>
<dbReference type="NCBIfam" id="TIGR01371">
    <property type="entry name" value="met_syn_B12ind"/>
    <property type="match status" value="1"/>
</dbReference>
<organism evidence="17 18">
    <name type="scientific">Xenorhabdus bovienii</name>
    <name type="common">Xenorhabdus nematophila subsp. bovienii</name>
    <dbReference type="NCBI Taxonomy" id="40576"/>
    <lineage>
        <taxon>Bacteria</taxon>
        <taxon>Pseudomonadati</taxon>
        <taxon>Pseudomonadota</taxon>
        <taxon>Gammaproteobacteria</taxon>
        <taxon>Enterobacterales</taxon>
        <taxon>Morganellaceae</taxon>
        <taxon>Xenorhabdus</taxon>
    </lineage>
</organism>
<keyword evidence="8 11" id="KW-0677">Repeat</keyword>
<protein>
    <recommendedName>
        <fullName evidence="11">5-methyltetrahydropteroyltriglutamate--homocysteine methyltransferase</fullName>
        <ecNumber evidence="11">2.1.1.14</ecNumber>
    </recommendedName>
    <alternativeName>
        <fullName evidence="11">Cobalamin-independent methionine synthase</fullName>
    </alternativeName>
    <alternativeName>
        <fullName evidence="11">Methionine synthase, vitamin-B12 independent isozyme</fullName>
    </alternativeName>
</protein>
<dbReference type="Gene3D" id="3.20.20.210">
    <property type="match status" value="2"/>
</dbReference>
<dbReference type="PANTHER" id="PTHR30519">
    <property type="entry name" value="5-METHYLTETRAHYDROPTEROYLTRIGLUTAMATE--HOMOCYSTEINE METHYLTRANSFERASE"/>
    <property type="match status" value="1"/>
</dbReference>
<feature type="active site" description="Proton donor" evidence="11 14">
    <location>
        <position position="697"/>
    </location>
</feature>
<keyword evidence="7 11" id="KW-0479">Metal-binding</keyword>
<feature type="binding site" evidence="11 12">
    <location>
        <begin position="434"/>
        <end position="436"/>
    </location>
    <ligand>
        <name>L-homocysteine</name>
        <dbReference type="ChEBI" id="CHEBI:58199"/>
    </ligand>
</feature>
<dbReference type="GO" id="GO:0071265">
    <property type="term" value="P:L-methionine biosynthetic process"/>
    <property type="evidence" value="ECO:0007669"/>
    <property type="project" value="UniProtKB-ARBA"/>
</dbReference>
<evidence type="ECO:0000256" key="11">
    <source>
        <dbReference type="HAMAP-Rule" id="MF_00172"/>
    </source>
</evidence>
<evidence type="ECO:0000256" key="13">
    <source>
        <dbReference type="PIRSR" id="PIRSR000382-2"/>
    </source>
</evidence>
<dbReference type="GO" id="GO:0008270">
    <property type="term" value="F:zinc ion binding"/>
    <property type="evidence" value="ECO:0007669"/>
    <property type="project" value="InterPro"/>
</dbReference>
<feature type="binding site" evidence="11 12">
    <location>
        <position position="564"/>
    </location>
    <ligand>
        <name>5-methyltetrahydropteroyltri-L-glutamate</name>
        <dbReference type="ChEBI" id="CHEBI:58207"/>
    </ligand>
</feature>
<dbReference type="HAMAP" id="MF_00172">
    <property type="entry name" value="Meth_synth"/>
    <property type="match status" value="1"/>
</dbReference>
<dbReference type="FunFam" id="3.20.20.210:FF:000003">
    <property type="entry name" value="5-methyltetrahydropteroyltriglutamate--homocysteine methyltransferase"/>
    <property type="match status" value="1"/>
</dbReference>
<dbReference type="GO" id="GO:0003871">
    <property type="term" value="F:5-methyltetrahydropteroyltriglutamate-homocysteine S-methyltransferase activity"/>
    <property type="evidence" value="ECO:0007669"/>
    <property type="project" value="UniProtKB-UniRule"/>
</dbReference>
<feature type="binding site" evidence="11">
    <location>
        <position position="668"/>
    </location>
    <ligand>
        <name>Zn(2+)</name>
        <dbReference type="ChEBI" id="CHEBI:29105"/>
        <note>catalytic</note>
    </ligand>
</feature>
<evidence type="ECO:0000256" key="14">
    <source>
        <dbReference type="PIRSR" id="PIRSR000382-3"/>
    </source>
</evidence>
<evidence type="ECO:0000256" key="9">
    <source>
        <dbReference type="ARBA" id="ARBA00022833"/>
    </source>
</evidence>
<evidence type="ECO:0000259" key="16">
    <source>
        <dbReference type="Pfam" id="PF08267"/>
    </source>
</evidence>
<dbReference type="AlphaFoldDB" id="A0A0B6XE51"/>
<feature type="binding site" evidence="11">
    <location>
        <position position="646"/>
    </location>
    <ligand>
        <name>Zn(2+)</name>
        <dbReference type="ChEBI" id="CHEBI:29105"/>
        <note>catalytic</note>
    </ligand>
</feature>
<dbReference type="InterPro" id="IPR002629">
    <property type="entry name" value="Met_Synth_C/arc"/>
</dbReference>
<dbReference type="Pfam" id="PF08267">
    <property type="entry name" value="Meth_synt_1"/>
    <property type="match status" value="1"/>
</dbReference>
<dbReference type="CDD" id="cd03312">
    <property type="entry name" value="CIMS_N_terminal_like"/>
    <property type="match status" value="1"/>
</dbReference>
<feature type="domain" description="Cobalamin-independent methionine synthase MetE N-terminal" evidence="16">
    <location>
        <begin position="5"/>
        <end position="313"/>
    </location>
</feature>
<comment type="function">
    <text evidence="1 11">Catalyzes the transfer of a methyl group from 5-methyltetrahydrofolate to homocysteine resulting in methionine formation.</text>
</comment>
<evidence type="ECO:0000256" key="6">
    <source>
        <dbReference type="ARBA" id="ARBA00022679"/>
    </source>
</evidence>
<keyword evidence="6 11" id="KW-0808">Transferase</keyword>
<feature type="binding site" evidence="11">
    <location>
        <position position="487"/>
    </location>
    <ligand>
        <name>L-homocysteine</name>
        <dbReference type="ChEBI" id="CHEBI:58199"/>
    </ligand>
</feature>
<dbReference type="RefSeq" id="WP_046337525.1">
    <property type="nucleotide sequence ID" value="NZ_CAWMEF010000001.1"/>
</dbReference>
<feature type="binding site" evidence="13">
    <location>
        <position position="729"/>
    </location>
    <ligand>
        <name>Zn(2+)</name>
        <dbReference type="ChEBI" id="CHEBI:29105"/>
        <label>1</label>
        <note>catalytic</note>
    </ligand>
</feature>
<feature type="binding site" evidence="11 12">
    <location>
        <begin position="434"/>
        <end position="436"/>
    </location>
    <ligand>
        <name>L-methionine</name>
        <dbReference type="ChEBI" id="CHEBI:57844"/>
    </ligand>
</feature>
<gene>
    <name evidence="11 17" type="primary">metE</name>
    <name evidence="17" type="ORF">XBW1_4083</name>
</gene>
<keyword evidence="5 11" id="KW-0028">Amino-acid biosynthesis</keyword>
<feature type="binding site" evidence="11">
    <location>
        <position position="729"/>
    </location>
    <ligand>
        <name>Zn(2+)</name>
        <dbReference type="ChEBI" id="CHEBI:29105"/>
        <note>catalytic</note>
    </ligand>
</feature>
<evidence type="ECO:0000259" key="15">
    <source>
        <dbReference type="Pfam" id="PF01717"/>
    </source>
</evidence>
<accession>A0A0B6XE51</accession>
<evidence type="ECO:0000256" key="10">
    <source>
        <dbReference type="ARBA" id="ARBA00023167"/>
    </source>
</evidence>
<dbReference type="SUPFAM" id="SSF51726">
    <property type="entry name" value="UROD/MetE-like"/>
    <property type="match status" value="2"/>
</dbReference>
<proteinExistence type="inferred from homology"/>
<feature type="binding site" evidence="13">
    <location>
        <position position="644"/>
    </location>
    <ligand>
        <name>Zn(2+)</name>
        <dbReference type="ChEBI" id="CHEBI:29105"/>
        <label>1</label>
        <note>catalytic</note>
    </ligand>
</feature>
<dbReference type="UniPathway" id="UPA00051">
    <property type="reaction ID" value="UER00082"/>
</dbReference>
<evidence type="ECO:0000256" key="8">
    <source>
        <dbReference type="ARBA" id="ARBA00022737"/>
    </source>
</evidence>
<evidence type="ECO:0000256" key="3">
    <source>
        <dbReference type="ARBA" id="ARBA00009553"/>
    </source>
</evidence>
<keyword evidence="10 11" id="KW-0486">Methionine biosynthesis</keyword>
<feature type="binding site" evidence="12">
    <location>
        <position position="122"/>
    </location>
    <ligand>
        <name>5-methyltetrahydropteroyltri-L-glutamate</name>
        <dbReference type="ChEBI" id="CHEBI:58207"/>
    </ligand>
</feature>
<reference evidence="17 18" key="1">
    <citation type="submission" date="2014-02" db="EMBL/GenBank/DDBJ databases">
        <authorList>
            <person name="Genoscope - CEA"/>
        </authorList>
    </citation>
    <scope>NUCLEOTIDE SEQUENCE [LARGE SCALE GENOMIC DNA]</scope>
    <source>
        <strain evidence="17 18">CS03</strain>
    </source>
</reference>
<evidence type="ECO:0000256" key="1">
    <source>
        <dbReference type="ARBA" id="ARBA00002777"/>
    </source>
</evidence>
<name>A0A0B6XE51_XENBV</name>
<dbReference type="InterPro" id="IPR006276">
    <property type="entry name" value="Cobalamin-indep_Met_synthase"/>
</dbReference>
<dbReference type="InterPro" id="IPR013215">
    <property type="entry name" value="Cbl-indep_Met_Synth_N"/>
</dbReference>
<evidence type="ECO:0000256" key="12">
    <source>
        <dbReference type="PIRSR" id="PIRSR000382-1"/>
    </source>
</evidence>
<keyword evidence="9 11" id="KW-0862">Zinc</keyword>
<dbReference type="NCBIfam" id="NF003556">
    <property type="entry name" value="PRK05222.1"/>
    <property type="match status" value="1"/>
</dbReference>
<feature type="binding site" evidence="11 12">
    <location>
        <begin position="518"/>
        <end position="519"/>
    </location>
    <ligand>
        <name>5-methyltetrahydropteroyltri-L-glutamate</name>
        <dbReference type="ChEBI" id="CHEBI:58207"/>
    </ligand>
</feature>
<sequence length="764" mass="86068">MTVLNHTLGFPRIGLKRELKKAQENYWAGKISQQELLETGRELRARHWQQQKEAGVDLVPVGDFAWYDQVLTTNLLLGNVPPRHKNEDGSIDLDTLFRIGRGRAPTGAPAAASEMTKWFNTNYHYIVPEFQQGQEFKLGWTQLLDEVDEALALGHKVKPVLLGPVTYLWLGKVKGKAFDRLSLLTDILPVYQQVLAELAKRGIEWVQVDEPALVLELPKEWLEAFSTAYQALQGQAKLLLTTYFDSISHNLATIKSLPVQGLHVDLVAGKDSLDELNQSLPETWLLSLGVINGRNVWRADLSAKYQLVAPLAGKRDIWIGTSCSLLHSPIDLNDETGLDEEVKSWFAFALQKCAELSLLAQALNAPEGSKQAELDAYSAPIRARRSSTRVNNPTVTERITAIKPQDSERNLVYPERAKLQRERYNLPLWPTTTIGSFPQTTEIRSLRLDFKKGRVDNTHYRTNISEHIKQAINEQENLGLDVLVHGEAERNDMVEYFGEHFDGYVFTQNGWVQSYGSRCVKPPVIIGDISRPEAITVNWATYAQSLTDKPVKGMLTGPVTILCWSFPREDISRETIAKQIALALRDEVDDLQKAGIGIIQIDEPALREGLPLRREEWQAYLEWAVDAFKLSAAIAEDDTQIHTHMCYCEFNDIMPSIAALDADVITIETSRSDMELLDSFEDFSYPNEIGPGVYDIHSPNVPSVEWIEALLRKAADRIPVERLWVNPDCGLKTRGWTETRQALANMVEAAKRLRASVNNTSVNN</sequence>
<feature type="binding site" evidence="11">
    <location>
        <position position="608"/>
    </location>
    <ligand>
        <name>5-methyltetrahydropteroyltri-L-glutamate</name>
        <dbReference type="ChEBI" id="CHEBI:58207"/>
    </ligand>
</feature>
<feature type="binding site" evidence="11">
    <location>
        <begin position="17"/>
        <end position="20"/>
    </location>
    <ligand>
        <name>5-methyltetrahydropteroyltri-L-glutamate</name>
        <dbReference type="ChEBI" id="CHEBI:58207"/>
    </ligand>
</feature>
<evidence type="ECO:0000313" key="17">
    <source>
        <dbReference type="EMBL" id="CDM91436.1"/>
    </source>
</evidence>
<comment type="similarity">
    <text evidence="3 11">Belongs to the vitamin-B12 independent methionine synthase family.</text>
</comment>
<keyword evidence="4 11" id="KW-0489">Methyltransferase</keyword>
<dbReference type="Pfam" id="PF01717">
    <property type="entry name" value="Meth_synt_2"/>
    <property type="match status" value="1"/>
</dbReference>
<dbReference type="EMBL" id="FO818637">
    <property type="protein sequence ID" value="CDM91436.1"/>
    <property type="molecule type" value="Genomic_DNA"/>
</dbReference>
<feature type="binding site" evidence="11">
    <location>
        <position position="117"/>
    </location>
    <ligand>
        <name>5-methyltetrahydropteroyltri-L-glutamate</name>
        <dbReference type="ChEBI" id="CHEBI:58207"/>
    </ligand>
</feature>
<evidence type="ECO:0000256" key="2">
    <source>
        <dbReference type="ARBA" id="ARBA00004681"/>
    </source>
</evidence>
<evidence type="ECO:0000256" key="5">
    <source>
        <dbReference type="ARBA" id="ARBA00022605"/>
    </source>
</evidence>
<dbReference type="FunFam" id="3.20.20.210:FF:000002">
    <property type="entry name" value="5-methyltetrahydropteroyltriglutamate--homocysteine methyltransferase"/>
    <property type="match status" value="1"/>
</dbReference>
<evidence type="ECO:0000313" key="18">
    <source>
        <dbReference type="Proteomes" id="UP000032930"/>
    </source>
</evidence>
<dbReference type="CDD" id="cd03311">
    <property type="entry name" value="CIMS_C_terminal_like"/>
    <property type="match status" value="1"/>
</dbReference>